<feature type="transmembrane region" description="Helical" evidence="1">
    <location>
        <begin position="76"/>
        <end position="95"/>
    </location>
</feature>
<feature type="transmembrane region" description="Helical" evidence="1">
    <location>
        <begin position="115"/>
        <end position="136"/>
    </location>
</feature>
<dbReference type="AlphaFoldDB" id="A0A3M7QAJ3"/>
<keyword evidence="1" id="KW-0472">Membrane</keyword>
<keyword evidence="1" id="KW-1133">Transmembrane helix</keyword>
<protein>
    <submittedName>
        <fullName evidence="2">Uncharacterized protein</fullName>
    </submittedName>
</protein>
<accession>A0A3M7QAJ3</accession>
<comment type="caution">
    <text evidence="2">The sequence shown here is derived from an EMBL/GenBank/DDBJ whole genome shotgun (WGS) entry which is preliminary data.</text>
</comment>
<keyword evidence="3" id="KW-1185">Reference proteome</keyword>
<evidence type="ECO:0000256" key="1">
    <source>
        <dbReference type="SAM" id="Phobius"/>
    </source>
</evidence>
<name>A0A3M7QAJ3_BRAPC</name>
<dbReference type="Proteomes" id="UP000276133">
    <property type="component" value="Unassembled WGS sequence"/>
</dbReference>
<sequence length="145" mass="17163">MHQIILNYYYLFCVLLIFEITGLDISLYKSLICYQNVTQIENLEPNVIRELLFTTLILIDVLALILYSFELVKRKNFITIELCVLVFYMTLRFTLVPQYAPELYQMENYISLIRTYLTIIFLLISFLTSCTLKKFANKPSTIMNL</sequence>
<keyword evidence="1" id="KW-0812">Transmembrane</keyword>
<proteinExistence type="predicted"/>
<dbReference type="EMBL" id="REGN01006892">
    <property type="protein sequence ID" value="RNA07965.1"/>
    <property type="molecule type" value="Genomic_DNA"/>
</dbReference>
<gene>
    <name evidence="2" type="ORF">BpHYR1_002185</name>
</gene>
<feature type="transmembrane region" description="Helical" evidence="1">
    <location>
        <begin position="7"/>
        <end position="28"/>
    </location>
</feature>
<reference evidence="2 3" key="1">
    <citation type="journal article" date="2018" name="Sci. Rep.">
        <title>Genomic signatures of local adaptation to the degree of environmental predictability in rotifers.</title>
        <authorList>
            <person name="Franch-Gras L."/>
            <person name="Hahn C."/>
            <person name="Garcia-Roger E.M."/>
            <person name="Carmona M.J."/>
            <person name="Serra M."/>
            <person name="Gomez A."/>
        </authorList>
    </citation>
    <scope>NUCLEOTIDE SEQUENCE [LARGE SCALE GENOMIC DNA]</scope>
    <source>
        <strain evidence="2">HYR1</strain>
    </source>
</reference>
<feature type="transmembrane region" description="Helical" evidence="1">
    <location>
        <begin position="48"/>
        <end position="69"/>
    </location>
</feature>
<evidence type="ECO:0000313" key="3">
    <source>
        <dbReference type="Proteomes" id="UP000276133"/>
    </source>
</evidence>
<organism evidence="2 3">
    <name type="scientific">Brachionus plicatilis</name>
    <name type="common">Marine rotifer</name>
    <name type="synonym">Brachionus muelleri</name>
    <dbReference type="NCBI Taxonomy" id="10195"/>
    <lineage>
        <taxon>Eukaryota</taxon>
        <taxon>Metazoa</taxon>
        <taxon>Spiralia</taxon>
        <taxon>Gnathifera</taxon>
        <taxon>Rotifera</taxon>
        <taxon>Eurotatoria</taxon>
        <taxon>Monogononta</taxon>
        <taxon>Pseudotrocha</taxon>
        <taxon>Ploima</taxon>
        <taxon>Brachionidae</taxon>
        <taxon>Brachionus</taxon>
    </lineage>
</organism>
<evidence type="ECO:0000313" key="2">
    <source>
        <dbReference type="EMBL" id="RNA07965.1"/>
    </source>
</evidence>